<evidence type="ECO:0000256" key="1">
    <source>
        <dbReference type="ARBA" id="ARBA00001964"/>
    </source>
</evidence>
<evidence type="ECO:0000256" key="4">
    <source>
        <dbReference type="ARBA" id="ARBA00014159"/>
    </source>
</evidence>
<evidence type="ECO:0000256" key="5">
    <source>
        <dbReference type="ARBA" id="ARBA00023002"/>
    </source>
</evidence>
<comment type="subunit">
    <text evidence="2 10">Heterodimer of an alpha and a beta chain.</text>
</comment>
<evidence type="ECO:0000256" key="8">
    <source>
        <dbReference type="ARBA" id="ARBA00025211"/>
    </source>
</evidence>
<keyword evidence="5 10" id="KW-0560">Oxidoreductase</keyword>
<dbReference type="Pfam" id="PF00676">
    <property type="entry name" value="E1_dh"/>
    <property type="match status" value="1"/>
</dbReference>
<dbReference type="Proteomes" id="UP001596002">
    <property type="component" value="Unassembled WGS sequence"/>
</dbReference>
<comment type="cofactor">
    <cofactor evidence="1 10">
        <name>thiamine diphosphate</name>
        <dbReference type="ChEBI" id="CHEBI:58937"/>
    </cofactor>
</comment>
<evidence type="ECO:0000313" key="13">
    <source>
        <dbReference type="Proteomes" id="UP001596002"/>
    </source>
</evidence>
<sequence length="362" mass="40347">MSTGLIEVANSEKFTPLQIISPDGKVKNQKLMPNLTDEQLRELMRRMVFTRVWDQRAISLNRQGRLGFYAPVAGQEATMIGSQFALQKEDFILPSYRDIPQAVWHGWPLYQAFLYSRGHQHGGQFPEGVNVLMPQIIIGAQIVQTAGVAMGFKLRGKKNVAITFIGDGGTSQGDFYEGINFAGAYNVPAIFIIQNNRYAISTPIEKQTKAQTLAHKGVSAGITSVQVDGMDILAVYKAVSDAAERGRNGEGPTLIESLTYRYGPHTMAGDDPTRYRTGEEANEWEQKDPLIRFRKYLEGKGLWTQADEDAVIEEAKNAVADAIKKADEYPKMKVPDLIDSVFETTPPHMEEQKQEFLAKEGK</sequence>
<dbReference type="InterPro" id="IPR017596">
    <property type="entry name" value="PdhA/BkdA"/>
</dbReference>
<dbReference type="NCBIfam" id="TIGR03181">
    <property type="entry name" value="PDH_E1_alph_x"/>
    <property type="match status" value="1"/>
</dbReference>
<feature type="domain" description="Dehydrogenase E1 component" evidence="11">
    <location>
        <begin position="44"/>
        <end position="333"/>
    </location>
</feature>
<evidence type="ECO:0000256" key="7">
    <source>
        <dbReference type="ARBA" id="ARBA00023317"/>
    </source>
</evidence>
<comment type="catalytic activity">
    <reaction evidence="9 10">
        <text>N(6)-[(R)-lipoyl]-L-lysyl-[protein] + pyruvate + H(+) = N(6)-[(R)-S(8)-acetyldihydrolipoyl]-L-lysyl-[protein] + CO2</text>
        <dbReference type="Rhea" id="RHEA:19189"/>
        <dbReference type="Rhea" id="RHEA-COMP:10474"/>
        <dbReference type="Rhea" id="RHEA-COMP:10478"/>
        <dbReference type="ChEBI" id="CHEBI:15361"/>
        <dbReference type="ChEBI" id="CHEBI:15378"/>
        <dbReference type="ChEBI" id="CHEBI:16526"/>
        <dbReference type="ChEBI" id="CHEBI:83099"/>
        <dbReference type="ChEBI" id="CHEBI:83111"/>
        <dbReference type="EC" id="1.2.4.1"/>
    </reaction>
</comment>
<dbReference type="SUPFAM" id="SSF52518">
    <property type="entry name" value="Thiamin diphosphate-binding fold (THDP-binding)"/>
    <property type="match status" value="1"/>
</dbReference>
<dbReference type="EC" id="1.2.4.1" evidence="3 10"/>
<comment type="caution">
    <text evidence="12">The sequence shown here is derived from an EMBL/GenBank/DDBJ whole genome shotgun (WGS) entry which is preliminary data.</text>
</comment>
<dbReference type="RefSeq" id="WP_380025345.1">
    <property type="nucleotide sequence ID" value="NZ_JBHSHC010000057.1"/>
</dbReference>
<dbReference type="PANTHER" id="PTHR43380">
    <property type="entry name" value="2-OXOISOVALERATE DEHYDROGENASE SUBUNIT ALPHA, MITOCHONDRIAL"/>
    <property type="match status" value="1"/>
</dbReference>
<dbReference type="EMBL" id="JBHSHC010000057">
    <property type="protein sequence ID" value="MFC4767424.1"/>
    <property type="molecule type" value="Genomic_DNA"/>
</dbReference>
<dbReference type="InterPro" id="IPR001017">
    <property type="entry name" value="DH_E1"/>
</dbReference>
<keyword evidence="13" id="KW-1185">Reference proteome</keyword>
<dbReference type="PANTHER" id="PTHR43380:SF1">
    <property type="entry name" value="2-OXOISOVALERATE DEHYDROGENASE SUBUNIT ALPHA, MITOCHONDRIAL"/>
    <property type="match status" value="1"/>
</dbReference>
<evidence type="ECO:0000313" key="12">
    <source>
        <dbReference type="EMBL" id="MFC4767424.1"/>
    </source>
</evidence>
<keyword evidence="6 10" id="KW-0786">Thiamine pyrophosphate</keyword>
<protein>
    <recommendedName>
        <fullName evidence="4 10">Pyruvate dehydrogenase E1 component subunit alpha</fullName>
        <ecNumber evidence="3 10">1.2.4.1</ecNumber>
    </recommendedName>
</protein>
<evidence type="ECO:0000259" key="11">
    <source>
        <dbReference type="Pfam" id="PF00676"/>
    </source>
</evidence>
<organism evidence="12 13">
    <name type="scientific">Effusibacillus consociatus</name>
    <dbReference type="NCBI Taxonomy" id="1117041"/>
    <lineage>
        <taxon>Bacteria</taxon>
        <taxon>Bacillati</taxon>
        <taxon>Bacillota</taxon>
        <taxon>Bacilli</taxon>
        <taxon>Bacillales</taxon>
        <taxon>Alicyclobacillaceae</taxon>
        <taxon>Effusibacillus</taxon>
    </lineage>
</organism>
<reference evidence="13" key="1">
    <citation type="journal article" date="2019" name="Int. J. Syst. Evol. Microbiol.">
        <title>The Global Catalogue of Microorganisms (GCM) 10K type strain sequencing project: providing services to taxonomists for standard genome sequencing and annotation.</title>
        <authorList>
            <consortium name="The Broad Institute Genomics Platform"/>
            <consortium name="The Broad Institute Genome Sequencing Center for Infectious Disease"/>
            <person name="Wu L."/>
            <person name="Ma J."/>
        </authorList>
    </citation>
    <scope>NUCLEOTIDE SEQUENCE [LARGE SCALE GENOMIC DNA]</scope>
    <source>
        <strain evidence="13">WYCCWR 12678</strain>
    </source>
</reference>
<proteinExistence type="predicted"/>
<evidence type="ECO:0000256" key="3">
    <source>
        <dbReference type="ARBA" id="ARBA00012281"/>
    </source>
</evidence>
<evidence type="ECO:0000256" key="2">
    <source>
        <dbReference type="ARBA" id="ARBA00011870"/>
    </source>
</evidence>
<accession>A0ABV9Q0Y0</accession>
<evidence type="ECO:0000256" key="10">
    <source>
        <dbReference type="RuleBase" id="RU366007"/>
    </source>
</evidence>
<comment type="function">
    <text evidence="8 10">The pyruvate dehydrogenase complex catalyzes the overall conversion of pyruvate to acetyl-CoA and CO(2). It contains multiple copies of three enzymatic components: pyruvate dehydrogenase (E1), dihydrolipoamide acetyltransferase (E2) and lipoamide dehydrogenase (E3).</text>
</comment>
<dbReference type="Gene3D" id="3.40.50.970">
    <property type="match status" value="1"/>
</dbReference>
<dbReference type="CDD" id="cd02000">
    <property type="entry name" value="TPP_E1_PDC_ADC_BCADC"/>
    <property type="match status" value="1"/>
</dbReference>
<gene>
    <name evidence="12" type="primary">pdhA</name>
    <name evidence="12" type="ORF">ACFO8Q_08615</name>
</gene>
<evidence type="ECO:0000256" key="6">
    <source>
        <dbReference type="ARBA" id="ARBA00023052"/>
    </source>
</evidence>
<dbReference type="InterPro" id="IPR050771">
    <property type="entry name" value="Alpha-ketoacid_DH_E1_comp"/>
</dbReference>
<keyword evidence="7 10" id="KW-0670">Pyruvate</keyword>
<evidence type="ECO:0000256" key="9">
    <source>
        <dbReference type="ARBA" id="ARBA00051231"/>
    </source>
</evidence>
<name>A0ABV9Q0Y0_9BACL</name>
<dbReference type="InterPro" id="IPR029061">
    <property type="entry name" value="THDP-binding"/>
</dbReference>